<dbReference type="PANTHER" id="PTHR44170">
    <property type="entry name" value="PROTEIN SIDEKICK"/>
    <property type="match status" value="1"/>
</dbReference>
<dbReference type="Pfam" id="PF13927">
    <property type="entry name" value="Ig_3"/>
    <property type="match status" value="2"/>
</dbReference>
<keyword evidence="2" id="KW-0433">Leucine-rich repeat</keyword>
<evidence type="ECO:0000256" key="2">
    <source>
        <dbReference type="ARBA" id="ARBA00022614"/>
    </source>
</evidence>
<protein>
    <submittedName>
        <fullName evidence="12">Matrix-remodelling associated 5b</fullName>
    </submittedName>
</protein>
<dbReference type="InterPro" id="IPR003598">
    <property type="entry name" value="Ig_sub2"/>
</dbReference>
<keyword evidence="5" id="KW-0677">Repeat</keyword>
<feature type="domain" description="Ig-like" evidence="11">
    <location>
        <begin position="116"/>
        <end position="205"/>
    </location>
</feature>
<sequence>TVGNCAVLALFCAVIYVVLSMMLSRHKDMTVYLGNSALLECQAQGLPVPNISWVLPDRSVVRAVSNSQQKVVLFTNGTLQVKNTNYLDKGIYKCIASNAAGADMLSVRLQIAALPPTIQEQLRENHTIYDGQSAFIHCTAKGTPGPTIRWVTFTGAQLRPSQFVNGNLLVFPNGTLFIRNPTVKDSGNYECVAVNSVGVAKRTVVADAPIIRNNVYSVVKVHFGETVILNCSAKGEPTPTITWTSPAHRAIVPLSNKYHIANDGTLHIQKIQRFDSGNYTCSARNVAGIDKKVIHIEVLVSTPVINGLESQGVIRKTVVKDQRVLLDCNANGNPVPRIMWVFPNNIVLPAPYYGSRITVHRNGTLDIHAVRISDSVALLCIARNEGGEAKLQVQLEVTEGVEKPRLRSSPTESIQLTNGILSLNCSIEGKPMPEITWILPNGTSLLRGTSVFRFHHQLDGTLVIRDPSILEVGRYRCIGRNSAGYVERTVMLESNRKPEITNKYSSLVSIINGENLHLNCLSGGHPLPRLTWTLPNGVILTRPQTTGRYSVLNNGTLIVQRTYIC</sequence>
<reference evidence="12" key="1">
    <citation type="submission" date="2025-08" db="UniProtKB">
        <authorList>
            <consortium name="Ensembl"/>
        </authorList>
    </citation>
    <scope>IDENTIFICATION</scope>
</reference>
<evidence type="ECO:0000313" key="13">
    <source>
        <dbReference type="Proteomes" id="UP000694701"/>
    </source>
</evidence>
<dbReference type="InterPro" id="IPR007110">
    <property type="entry name" value="Ig-like_dom"/>
</dbReference>
<dbReference type="InterPro" id="IPR013098">
    <property type="entry name" value="Ig_I-set"/>
</dbReference>
<dbReference type="InterPro" id="IPR036179">
    <property type="entry name" value="Ig-like_dom_sf"/>
</dbReference>
<keyword evidence="7 10" id="KW-0472">Membrane</keyword>
<keyword evidence="6 10" id="KW-1133">Transmembrane helix</keyword>
<feature type="transmembrane region" description="Helical" evidence="10">
    <location>
        <begin position="6"/>
        <end position="23"/>
    </location>
</feature>
<proteinExistence type="predicted"/>
<evidence type="ECO:0000256" key="7">
    <source>
        <dbReference type="ARBA" id="ARBA00023136"/>
    </source>
</evidence>
<dbReference type="PROSITE" id="PS50835">
    <property type="entry name" value="IG_LIKE"/>
    <property type="match status" value="6"/>
</dbReference>
<dbReference type="InterPro" id="IPR013783">
    <property type="entry name" value="Ig-like_fold"/>
</dbReference>
<keyword evidence="8" id="KW-1015">Disulfide bond</keyword>
<accession>A0A8C2F9G4</accession>
<evidence type="ECO:0000256" key="8">
    <source>
        <dbReference type="ARBA" id="ARBA00023157"/>
    </source>
</evidence>
<feature type="domain" description="Ig-like" evidence="11">
    <location>
        <begin position="209"/>
        <end position="301"/>
    </location>
</feature>
<dbReference type="Pfam" id="PF07679">
    <property type="entry name" value="I-set"/>
    <property type="match status" value="4"/>
</dbReference>
<dbReference type="PANTHER" id="PTHR44170:SF6">
    <property type="entry name" value="CONTACTIN"/>
    <property type="match status" value="1"/>
</dbReference>
<evidence type="ECO:0000256" key="5">
    <source>
        <dbReference type="ARBA" id="ARBA00022737"/>
    </source>
</evidence>
<dbReference type="AlphaFoldDB" id="A0A8C2F9G4"/>
<evidence type="ECO:0000313" key="12">
    <source>
        <dbReference type="Ensembl" id="ENSCCRP00020051808.1"/>
    </source>
</evidence>
<comment type="subcellular location">
    <subcellularLocation>
        <location evidence="1">Membrane</location>
        <topology evidence="1">Single-pass membrane protein</topology>
    </subcellularLocation>
</comment>
<dbReference type="Ensembl" id="ENSCCRT00020056426.1">
    <property type="protein sequence ID" value="ENSCCRP00020051808.1"/>
    <property type="gene ID" value="ENSCCRG00020023053.1"/>
</dbReference>
<dbReference type="FunFam" id="2.60.40.10:FF:000621">
    <property type="entry name" value="Immunoglobulin superfamily member 10"/>
    <property type="match status" value="1"/>
</dbReference>
<feature type="domain" description="Ig-like" evidence="11">
    <location>
        <begin position="404"/>
        <end position="493"/>
    </location>
</feature>
<dbReference type="FunFam" id="2.60.40.10:FF:000076">
    <property type="entry name" value="Leucine-rich repeat and Ig domain-containing 4"/>
    <property type="match status" value="1"/>
</dbReference>
<evidence type="ECO:0000259" key="11">
    <source>
        <dbReference type="PROSITE" id="PS50835"/>
    </source>
</evidence>
<evidence type="ECO:0000256" key="4">
    <source>
        <dbReference type="ARBA" id="ARBA00022729"/>
    </source>
</evidence>
<feature type="domain" description="Ig-like" evidence="11">
    <location>
        <begin position="34"/>
        <end position="110"/>
    </location>
</feature>
<keyword evidence="4" id="KW-0732">Signal</keyword>
<evidence type="ECO:0000256" key="3">
    <source>
        <dbReference type="ARBA" id="ARBA00022692"/>
    </source>
</evidence>
<dbReference type="SUPFAM" id="SSF48726">
    <property type="entry name" value="Immunoglobulin"/>
    <property type="match status" value="6"/>
</dbReference>
<dbReference type="FunFam" id="2.60.40.10:FF:001306">
    <property type="entry name" value="Matrix remodeling associated 5"/>
    <property type="match status" value="1"/>
</dbReference>
<feature type="domain" description="Ig-like" evidence="11">
    <location>
        <begin position="498"/>
        <end position="565"/>
    </location>
</feature>
<evidence type="ECO:0000256" key="9">
    <source>
        <dbReference type="ARBA" id="ARBA00023319"/>
    </source>
</evidence>
<feature type="domain" description="Ig-like" evidence="11">
    <location>
        <begin position="303"/>
        <end position="398"/>
    </location>
</feature>
<name>A0A8C2F9G4_CYPCA</name>
<keyword evidence="3 10" id="KW-0812">Transmembrane</keyword>
<dbReference type="Proteomes" id="UP000694701">
    <property type="component" value="Unplaced"/>
</dbReference>
<dbReference type="SMART" id="SM00408">
    <property type="entry name" value="IGc2"/>
    <property type="match status" value="5"/>
</dbReference>
<evidence type="ECO:0000256" key="6">
    <source>
        <dbReference type="ARBA" id="ARBA00022989"/>
    </source>
</evidence>
<dbReference type="GO" id="GO:0098609">
    <property type="term" value="P:cell-cell adhesion"/>
    <property type="evidence" value="ECO:0007669"/>
    <property type="project" value="TreeGrafter"/>
</dbReference>
<evidence type="ECO:0000256" key="10">
    <source>
        <dbReference type="SAM" id="Phobius"/>
    </source>
</evidence>
<evidence type="ECO:0000256" key="1">
    <source>
        <dbReference type="ARBA" id="ARBA00004167"/>
    </source>
</evidence>
<organism evidence="12 13">
    <name type="scientific">Cyprinus carpio</name>
    <name type="common">Common carp</name>
    <dbReference type="NCBI Taxonomy" id="7962"/>
    <lineage>
        <taxon>Eukaryota</taxon>
        <taxon>Metazoa</taxon>
        <taxon>Chordata</taxon>
        <taxon>Craniata</taxon>
        <taxon>Vertebrata</taxon>
        <taxon>Euteleostomi</taxon>
        <taxon>Actinopterygii</taxon>
        <taxon>Neopterygii</taxon>
        <taxon>Teleostei</taxon>
        <taxon>Ostariophysi</taxon>
        <taxon>Cypriniformes</taxon>
        <taxon>Cyprinidae</taxon>
        <taxon>Cyprininae</taxon>
        <taxon>Cyprinus</taxon>
    </lineage>
</organism>
<dbReference type="Gene3D" id="2.60.40.10">
    <property type="entry name" value="Immunoglobulins"/>
    <property type="match status" value="6"/>
</dbReference>
<keyword evidence="9" id="KW-0393">Immunoglobulin domain</keyword>
<dbReference type="SMART" id="SM00409">
    <property type="entry name" value="IG"/>
    <property type="match status" value="5"/>
</dbReference>
<dbReference type="InterPro" id="IPR003599">
    <property type="entry name" value="Ig_sub"/>
</dbReference>
<dbReference type="GO" id="GO:0016020">
    <property type="term" value="C:membrane"/>
    <property type="evidence" value="ECO:0007669"/>
    <property type="project" value="UniProtKB-SubCell"/>
</dbReference>